<dbReference type="GO" id="GO:0008270">
    <property type="term" value="F:zinc ion binding"/>
    <property type="evidence" value="ECO:0007669"/>
    <property type="project" value="InterPro"/>
</dbReference>
<keyword evidence="9" id="KW-1185">Reference proteome</keyword>
<dbReference type="GO" id="GO:0004222">
    <property type="term" value="F:metalloendopeptidase activity"/>
    <property type="evidence" value="ECO:0007669"/>
    <property type="project" value="InterPro"/>
</dbReference>
<keyword evidence="6" id="KW-1133">Transmembrane helix</keyword>
<evidence type="ECO:0000256" key="3">
    <source>
        <dbReference type="ARBA" id="ARBA00022801"/>
    </source>
</evidence>
<dbReference type="Gene3D" id="3.40.390.10">
    <property type="entry name" value="Collagenase (Catalytic Domain)"/>
    <property type="match status" value="1"/>
</dbReference>
<dbReference type="GO" id="GO:0006508">
    <property type="term" value="P:proteolysis"/>
    <property type="evidence" value="ECO:0007669"/>
    <property type="project" value="UniProtKB-KW"/>
</dbReference>
<dbReference type="Pfam" id="PF00413">
    <property type="entry name" value="Peptidase_M10"/>
    <property type="match status" value="1"/>
</dbReference>
<dbReference type="OrthoDB" id="9634at2157"/>
<dbReference type="Proteomes" id="UP000230607">
    <property type="component" value="Chromosome 1"/>
</dbReference>
<keyword evidence="4" id="KW-0862">Zinc</keyword>
<feature type="domain" description="Peptidase M10 metallopeptidase" evidence="7">
    <location>
        <begin position="236"/>
        <end position="287"/>
    </location>
</feature>
<protein>
    <submittedName>
        <fullName evidence="8">Peptidase M10A and M12B matrixin and adamalysin</fullName>
    </submittedName>
</protein>
<dbReference type="EMBL" id="LT841358">
    <property type="protein sequence ID" value="SMH70761.1"/>
    <property type="molecule type" value="Genomic_DNA"/>
</dbReference>
<dbReference type="InterPro" id="IPR024079">
    <property type="entry name" value="MetalloPept_cat_dom_sf"/>
</dbReference>
<keyword evidence="6" id="KW-0472">Membrane</keyword>
<evidence type="ECO:0000313" key="9">
    <source>
        <dbReference type="Proteomes" id="UP000230607"/>
    </source>
</evidence>
<gene>
    <name evidence="8" type="ORF">NCS_10568</name>
</gene>
<evidence type="ECO:0000256" key="2">
    <source>
        <dbReference type="ARBA" id="ARBA00022723"/>
    </source>
</evidence>
<keyword evidence="2" id="KW-0479">Metal-binding</keyword>
<evidence type="ECO:0000313" key="8">
    <source>
        <dbReference type="EMBL" id="SMH70761.1"/>
    </source>
</evidence>
<organism evidence="8 9">
    <name type="scientific">Candidatus Nitrosotalea okcheonensis</name>
    <dbReference type="NCBI Taxonomy" id="1903276"/>
    <lineage>
        <taxon>Archaea</taxon>
        <taxon>Nitrososphaerota</taxon>
        <taxon>Nitrososphaeria</taxon>
        <taxon>Nitrosotaleales</taxon>
        <taxon>Nitrosotaleaceae</taxon>
        <taxon>Nitrosotalea</taxon>
    </lineage>
</organism>
<keyword evidence="5" id="KW-0175">Coiled coil</keyword>
<name>A0A2H1FDD8_9ARCH</name>
<feature type="transmembrane region" description="Helical" evidence="6">
    <location>
        <begin position="49"/>
        <end position="71"/>
    </location>
</feature>
<dbReference type="RefSeq" id="WP_162287729.1">
    <property type="nucleotide sequence ID" value="NZ_LT841358.1"/>
</dbReference>
<feature type="coiled-coil region" evidence="5">
    <location>
        <begin position="1"/>
        <end position="28"/>
    </location>
</feature>
<proteinExistence type="predicted"/>
<accession>A0A2H1FDD8</accession>
<keyword evidence="6" id="KW-0812">Transmembrane</keyword>
<keyword evidence="1" id="KW-0645">Protease</keyword>
<dbReference type="GO" id="GO:0031012">
    <property type="term" value="C:extracellular matrix"/>
    <property type="evidence" value="ECO:0007669"/>
    <property type="project" value="InterPro"/>
</dbReference>
<evidence type="ECO:0000259" key="7">
    <source>
        <dbReference type="Pfam" id="PF00413"/>
    </source>
</evidence>
<evidence type="ECO:0000256" key="1">
    <source>
        <dbReference type="ARBA" id="ARBA00022670"/>
    </source>
</evidence>
<dbReference type="AlphaFoldDB" id="A0A2H1FDD8"/>
<sequence>MDEMGKLKQDLERKLVDESQKSKELGQEKIILEEIVHDGEKTEKRARKWYYVSVLGIAVVVSLGFVGYSYYENQIVNKAISHDMSNYNSNYVIQNLQGDTVDTWVSWNIDNGRVIHVHVVNEAKVSQDMINAIKDAILSTKVVSIDDSQTGKGPQGTSSTYYVGWEGATEQASEKPTTLYIPQKFDINGSPNGVGDIEIILTSDVNPDGYSGYTKSLVDGNQILKSKITIFKANKLDADRLEAIMRHEFGHALGLGHSTAIEDLMHSMLPDYPYISACDIDALHGLYDGDKNSKVVCTK</sequence>
<keyword evidence="3" id="KW-0378">Hydrolase</keyword>
<evidence type="ECO:0000256" key="6">
    <source>
        <dbReference type="SAM" id="Phobius"/>
    </source>
</evidence>
<evidence type="ECO:0000256" key="4">
    <source>
        <dbReference type="ARBA" id="ARBA00022833"/>
    </source>
</evidence>
<dbReference type="InterPro" id="IPR001818">
    <property type="entry name" value="Pept_M10_metallopeptidase"/>
</dbReference>
<dbReference type="SUPFAM" id="SSF55486">
    <property type="entry name" value="Metalloproteases ('zincins'), catalytic domain"/>
    <property type="match status" value="1"/>
</dbReference>
<reference evidence="9" key="1">
    <citation type="submission" date="2017-03" db="EMBL/GenBank/DDBJ databases">
        <authorList>
            <person name="Herbold C."/>
        </authorList>
    </citation>
    <scope>NUCLEOTIDE SEQUENCE [LARGE SCALE GENOMIC DNA]</scope>
</reference>
<evidence type="ECO:0000256" key="5">
    <source>
        <dbReference type="SAM" id="Coils"/>
    </source>
</evidence>